<evidence type="ECO:0000256" key="2">
    <source>
        <dbReference type="ARBA" id="ARBA00022475"/>
    </source>
</evidence>
<evidence type="ECO:0000313" key="7">
    <source>
        <dbReference type="Proteomes" id="UP000234752"/>
    </source>
</evidence>
<keyword evidence="7" id="KW-1185">Reference proteome</keyword>
<dbReference type="GO" id="GO:0005886">
    <property type="term" value="C:plasma membrane"/>
    <property type="evidence" value="ECO:0007669"/>
    <property type="project" value="UniProtKB-SubCell"/>
</dbReference>
<accession>A0A2K9NJE7</accession>
<evidence type="ECO:0000256" key="4">
    <source>
        <dbReference type="ARBA" id="ARBA00022989"/>
    </source>
</evidence>
<dbReference type="CDD" id="cd06579">
    <property type="entry name" value="TM_PBP1_transp_AraH_like"/>
    <property type="match status" value="1"/>
</dbReference>
<dbReference type="InterPro" id="IPR001851">
    <property type="entry name" value="ABC_transp_permease"/>
</dbReference>
<keyword evidence="5" id="KW-0472">Membrane</keyword>
<dbReference type="PANTHER" id="PTHR32196">
    <property type="entry name" value="ABC TRANSPORTER PERMEASE PROTEIN YPHD-RELATED-RELATED"/>
    <property type="match status" value="1"/>
</dbReference>
<evidence type="ECO:0000313" key="6">
    <source>
        <dbReference type="EMBL" id="AUN33209.1"/>
    </source>
</evidence>
<evidence type="ECO:0000256" key="5">
    <source>
        <dbReference type="ARBA" id="ARBA00023136"/>
    </source>
</evidence>
<dbReference type="EMBL" id="CP025613">
    <property type="protein sequence ID" value="AUN33209.1"/>
    <property type="molecule type" value="Genomic_DNA"/>
</dbReference>
<proteinExistence type="predicted"/>
<protein>
    <submittedName>
        <fullName evidence="6">Sugar ABC transporter permease</fullName>
    </submittedName>
</protein>
<reference evidence="6 7" key="1">
    <citation type="submission" date="2017-12" db="EMBL/GenBank/DDBJ databases">
        <title>Genomes of bacteria within cyanobacterial aggregates.</title>
        <authorList>
            <person name="Cai H."/>
        </authorList>
    </citation>
    <scope>NUCLEOTIDE SEQUENCE [LARGE SCALE GENOMIC DNA]</scope>
    <source>
        <strain evidence="6 7">TH16</strain>
        <plasmid evidence="6 7">unnamed1</plasmid>
    </source>
</reference>
<dbReference type="OrthoDB" id="5422926at2"/>
<gene>
    <name evidence="6" type="ORF">C0V82_22780</name>
</gene>
<dbReference type="AlphaFoldDB" id="A0A2K9NJE7"/>
<dbReference type="PANTHER" id="PTHR32196:SF19">
    <property type="entry name" value="GALACTOFURANOSE TRANSPORTER PERMEASE PROTEIN YTFT"/>
    <property type="match status" value="1"/>
</dbReference>
<keyword evidence="4" id="KW-1133">Transmembrane helix</keyword>
<dbReference type="Pfam" id="PF02653">
    <property type="entry name" value="BPD_transp_2"/>
    <property type="match status" value="1"/>
</dbReference>
<dbReference type="RefSeq" id="WP_102114729.1">
    <property type="nucleotide sequence ID" value="NZ_BMGN01000001.1"/>
</dbReference>
<keyword evidence="3" id="KW-0812">Transmembrane</keyword>
<evidence type="ECO:0000256" key="3">
    <source>
        <dbReference type="ARBA" id="ARBA00022692"/>
    </source>
</evidence>
<sequence>MSGWFMEARSRLSLLALVLLANVLVAPGFLELRLVDGRLFGGIIDILNRGAPVMLLAVGMAPVIATRGIDLSVGAVMAIAGAVAAATVNAGHAWPVAVIAALGTGLACGLWNGILVTIFRMQPIVATLILMVAGRGIAQMITEGRVLTFTDDGLAGVSSASLLGLPLPVLIALAAAIVTGLLVRATALGLFVEAVGTSPRAARLAGVPAPGILIGVYVWSGLMAALAGLIAAADIRGADANNAGLWLELDAILAVVIGGTSLYGGRFSIGLSVLGALILQGMRTCILRSGLPPELNLLLMALVIALVLVVQSPACQPAIARLTARLTRKGTA</sequence>
<evidence type="ECO:0000256" key="1">
    <source>
        <dbReference type="ARBA" id="ARBA00004651"/>
    </source>
</evidence>
<comment type="subcellular location">
    <subcellularLocation>
        <location evidence="1">Cell membrane</location>
        <topology evidence="1">Multi-pass membrane protein</topology>
    </subcellularLocation>
</comment>
<keyword evidence="2" id="KW-1003">Cell membrane</keyword>
<dbReference type="KEGG" id="ncb:C0V82_22780"/>
<organism evidence="6 7">
    <name type="scientific">Niveispirillum cyanobacteriorum</name>
    <dbReference type="NCBI Taxonomy" id="1612173"/>
    <lineage>
        <taxon>Bacteria</taxon>
        <taxon>Pseudomonadati</taxon>
        <taxon>Pseudomonadota</taxon>
        <taxon>Alphaproteobacteria</taxon>
        <taxon>Rhodospirillales</taxon>
        <taxon>Azospirillaceae</taxon>
        <taxon>Niveispirillum</taxon>
    </lineage>
</organism>
<keyword evidence="6" id="KW-0614">Plasmid</keyword>
<dbReference type="GO" id="GO:0022857">
    <property type="term" value="F:transmembrane transporter activity"/>
    <property type="evidence" value="ECO:0007669"/>
    <property type="project" value="InterPro"/>
</dbReference>
<dbReference type="Proteomes" id="UP000234752">
    <property type="component" value="Plasmid unnamed1"/>
</dbReference>
<name>A0A2K9NJE7_9PROT</name>
<geneLocation type="plasmid" evidence="6 7">
    <name>unnamed1</name>
</geneLocation>